<reference evidence="1 2" key="1">
    <citation type="submission" date="2019-08" db="EMBL/GenBank/DDBJ databases">
        <title>Whole genome of Aphis craccivora.</title>
        <authorList>
            <person name="Voronova N.V."/>
            <person name="Shulinski R.S."/>
            <person name="Bandarenka Y.V."/>
            <person name="Zhorov D.G."/>
            <person name="Warner D."/>
        </authorList>
    </citation>
    <scope>NUCLEOTIDE SEQUENCE [LARGE SCALE GENOMIC DNA]</scope>
    <source>
        <strain evidence="1">180601</strain>
        <tissue evidence="1">Whole Body</tissue>
    </source>
</reference>
<protein>
    <submittedName>
        <fullName evidence="1">Uncharacterized protein</fullName>
    </submittedName>
</protein>
<dbReference type="AlphaFoldDB" id="A0A6G0YZJ7"/>
<gene>
    <name evidence="1" type="ORF">FWK35_00010621</name>
</gene>
<feature type="non-terminal residue" evidence="1">
    <location>
        <position position="1"/>
    </location>
</feature>
<dbReference type="EMBL" id="VUJU01001902">
    <property type="protein sequence ID" value="KAF0763367.1"/>
    <property type="molecule type" value="Genomic_DNA"/>
</dbReference>
<organism evidence="1 2">
    <name type="scientific">Aphis craccivora</name>
    <name type="common">Cowpea aphid</name>
    <dbReference type="NCBI Taxonomy" id="307492"/>
    <lineage>
        <taxon>Eukaryota</taxon>
        <taxon>Metazoa</taxon>
        <taxon>Ecdysozoa</taxon>
        <taxon>Arthropoda</taxon>
        <taxon>Hexapoda</taxon>
        <taxon>Insecta</taxon>
        <taxon>Pterygota</taxon>
        <taxon>Neoptera</taxon>
        <taxon>Paraneoptera</taxon>
        <taxon>Hemiptera</taxon>
        <taxon>Sternorrhyncha</taxon>
        <taxon>Aphidomorpha</taxon>
        <taxon>Aphidoidea</taxon>
        <taxon>Aphididae</taxon>
        <taxon>Aphidini</taxon>
        <taxon>Aphis</taxon>
        <taxon>Aphis</taxon>
    </lineage>
</organism>
<dbReference type="Proteomes" id="UP000478052">
    <property type="component" value="Unassembled WGS sequence"/>
</dbReference>
<sequence>NRFGRKLVLRKHSRFSLNFFLVFPGAFENYWEIQKMTSSMHQLDSLMNRKPLPKFEIGALLPYVLVYTDTKKNTTLYNQYIHRSTQNLKELITMYFSRFVCSSETDFI</sequence>
<proteinExistence type="predicted"/>
<keyword evidence="2" id="KW-1185">Reference proteome</keyword>
<evidence type="ECO:0000313" key="1">
    <source>
        <dbReference type="EMBL" id="KAF0763367.1"/>
    </source>
</evidence>
<evidence type="ECO:0000313" key="2">
    <source>
        <dbReference type="Proteomes" id="UP000478052"/>
    </source>
</evidence>
<accession>A0A6G0YZJ7</accession>
<name>A0A6G0YZJ7_APHCR</name>
<comment type="caution">
    <text evidence="1">The sequence shown here is derived from an EMBL/GenBank/DDBJ whole genome shotgun (WGS) entry which is preliminary data.</text>
</comment>